<dbReference type="GO" id="GO:0005789">
    <property type="term" value="C:endoplasmic reticulum membrane"/>
    <property type="evidence" value="ECO:0007669"/>
    <property type="project" value="UniProtKB-SubCell"/>
</dbReference>
<evidence type="ECO:0000256" key="8">
    <source>
        <dbReference type="ARBA" id="ARBA00022989"/>
    </source>
</evidence>
<dbReference type="OMA" id="NATHFSD"/>
<evidence type="ECO:0000256" key="3">
    <source>
        <dbReference type="ARBA" id="ARBA00022448"/>
    </source>
</evidence>
<reference evidence="12 13" key="1">
    <citation type="journal article" date="2005" name="Science">
        <title>The genome of the basidiomycetous yeast and human pathogen Cryptococcus neoformans.</title>
        <authorList>
            <person name="Loftus B.J."/>
            <person name="Fung E."/>
            <person name="Roncaglia P."/>
            <person name="Rowley D."/>
            <person name="Amedeo P."/>
            <person name="Bruno D."/>
            <person name="Vamathevan J."/>
            <person name="Miranda M."/>
            <person name="Anderson I.J."/>
            <person name="Fraser J.A."/>
            <person name="Allen J.E."/>
            <person name="Bosdet I.E."/>
            <person name="Brent M.R."/>
            <person name="Chiu R."/>
            <person name="Doering T.L."/>
            <person name="Donlin M.J."/>
            <person name="D'Souza C.A."/>
            <person name="Fox D.S."/>
            <person name="Grinberg V."/>
            <person name="Fu J."/>
            <person name="Fukushima M."/>
            <person name="Haas B.J."/>
            <person name="Huang J.C."/>
            <person name="Janbon G."/>
            <person name="Jones S.J."/>
            <person name="Koo H.L."/>
            <person name="Krzywinski M.I."/>
            <person name="Kwon-Chung J.K."/>
            <person name="Lengeler K.B."/>
            <person name="Maiti R."/>
            <person name="Marra M.A."/>
            <person name="Marra R.E."/>
            <person name="Mathewson C.A."/>
            <person name="Mitchell T.G."/>
            <person name="Pertea M."/>
            <person name="Riggs F.R."/>
            <person name="Salzberg S.L."/>
            <person name="Schein J.E."/>
            <person name="Shvartsbeyn A."/>
            <person name="Shin H."/>
            <person name="Shumway M."/>
            <person name="Specht C.A."/>
            <person name="Suh B.B."/>
            <person name="Tenney A."/>
            <person name="Utterback T.R."/>
            <person name="Wickes B.L."/>
            <person name="Wortman J.R."/>
            <person name="Wye N.H."/>
            <person name="Kronstad J.W."/>
            <person name="Lodge J.K."/>
            <person name="Heitman J."/>
            <person name="Davis R.W."/>
            <person name="Fraser C.M."/>
            <person name="Hyman R.W."/>
        </authorList>
    </citation>
    <scope>NUCLEOTIDE SEQUENCE [LARGE SCALE GENOMIC DNA]</scope>
    <source>
        <strain evidence="13">JEC21 / ATCC MYA-565</strain>
    </source>
</reference>
<accession>Q5K8T1</accession>
<comment type="subcellular location">
    <subcellularLocation>
        <location evidence="1">Endoplasmic reticulum membrane</location>
        <topology evidence="1">Single-pass type IV membrane protein</topology>
    </subcellularLocation>
</comment>
<dbReference type="PANTHER" id="PTHR13050">
    <property type="entry name" value="USE1-LIKE PROTEIN"/>
    <property type="match status" value="1"/>
</dbReference>
<feature type="region of interest" description="Disordered" evidence="10">
    <location>
        <begin position="140"/>
        <end position="160"/>
    </location>
</feature>
<evidence type="ECO:0000256" key="5">
    <source>
        <dbReference type="ARBA" id="ARBA00022824"/>
    </source>
</evidence>
<dbReference type="EMBL" id="AE017352">
    <property type="protein sequence ID" value="AAW46697.1"/>
    <property type="molecule type" value="Genomic_DNA"/>
</dbReference>
<keyword evidence="9 11" id="KW-0472">Membrane</keyword>
<dbReference type="GO" id="GO:0006890">
    <property type="term" value="P:retrograde vesicle-mediated transport, Golgi to endoplasmic reticulum"/>
    <property type="evidence" value="ECO:0000318"/>
    <property type="project" value="GO_Central"/>
</dbReference>
<dbReference type="RefSeq" id="XP_568214.1">
    <property type="nucleotide sequence ID" value="XM_568214.2"/>
</dbReference>
<dbReference type="VEuPathDB" id="FungiDB:CNL04600"/>
<evidence type="ECO:0000313" key="12">
    <source>
        <dbReference type="EMBL" id="AAW46697.1"/>
    </source>
</evidence>
<evidence type="ECO:0000256" key="4">
    <source>
        <dbReference type="ARBA" id="ARBA00022692"/>
    </source>
</evidence>
<evidence type="ECO:0000256" key="9">
    <source>
        <dbReference type="ARBA" id="ARBA00023136"/>
    </source>
</evidence>
<dbReference type="GO" id="GO:0005783">
    <property type="term" value="C:endoplasmic reticulum"/>
    <property type="evidence" value="ECO:0000318"/>
    <property type="project" value="GO_Central"/>
</dbReference>
<dbReference type="HOGENOM" id="CLU_077169_0_0_1"/>
<dbReference type="InterPro" id="IPR019150">
    <property type="entry name" value="Vesicle_transport_protein_Use1"/>
</dbReference>
<dbReference type="OrthoDB" id="4506189at2759"/>
<dbReference type="Proteomes" id="UP000002149">
    <property type="component" value="Chromosome 12"/>
</dbReference>
<keyword evidence="3" id="KW-0813">Transport</keyword>
<sequence length="312" mass="34567">MAQPEDLISTPTPTTRKAAEAAASNQHALVNLIRLVKSLEIKLAESEEDEYLNIYIIRKDWETVLYARVLLDTLKQGNEQTSSTTSTLSGLEKSLNHIQSAYHSRLASPLPTSRLNPALIALPRSPSSTIPYDSRIPSPPLTTTTQFPIPSNQTASKNVRRRRAQLEDYLAKRSREDTFGEGTGLLTIKPIHDSEDASSKPSEARDELLGDAIPGSALGAVQVHEELSGQLADMSQRLKLNAIHFSNSLENEKHLIQNSQDVLEKNLSATKTSKKHLSTVSKKGRSTTYLTLGIILLVMIVFIWTYLLIRFT</sequence>
<dbReference type="KEGG" id="cne:CNL04600"/>
<gene>
    <name evidence="12" type="ordered locus">CNL04600</name>
</gene>
<dbReference type="InParanoid" id="Q5K8T1"/>
<keyword evidence="13" id="KW-1185">Reference proteome</keyword>
<evidence type="ECO:0000256" key="1">
    <source>
        <dbReference type="ARBA" id="ARBA00004163"/>
    </source>
</evidence>
<name>Q5K8T1_CRYD1</name>
<keyword evidence="4 11" id="KW-0812">Transmembrane</keyword>
<dbReference type="PaxDb" id="214684-Q5K8T1"/>
<evidence type="ECO:0000256" key="2">
    <source>
        <dbReference type="ARBA" id="ARBA00007891"/>
    </source>
</evidence>
<keyword evidence="6" id="KW-0931">ER-Golgi transport</keyword>
<keyword evidence="5" id="KW-0256">Endoplasmic reticulum</keyword>
<organism evidence="12 13">
    <name type="scientific">Cryptococcus deneoformans (strain JEC21 / ATCC MYA-565)</name>
    <name type="common">Cryptococcus neoformans var. neoformans serotype D</name>
    <dbReference type="NCBI Taxonomy" id="214684"/>
    <lineage>
        <taxon>Eukaryota</taxon>
        <taxon>Fungi</taxon>
        <taxon>Dikarya</taxon>
        <taxon>Basidiomycota</taxon>
        <taxon>Agaricomycotina</taxon>
        <taxon>Tremellomycetes</taxon>
        <taxon>Tremellales</taxon>
        <taxon>Cryptococcaceae</taxon>
        <taxon>Cryptococcus</taxon>
        <taxon>Cryptococcus neoformans species complex</taxon>
    </lineage>
</organism>
<dbReference type="PANTHER" id="PTHR13050:SF7">
    <property type="entry name" value="VESICLE TRANSPORT PROTEIN USE1"/>
    <property type="match status" value="1"/>
</dbReference>
<feature type="transmembrane region" description="Helical" evidence="11">
    <location>
        <begin position="289"/>
        <end position="309"/>
    </location>
</feature>
<dbReference type="GeneID" id="3254722"/>
<dbReference type="eggNOG" id="ENOG502SCD1">
    <property type="taxonomic scope" value="Eukaryota"/>
</dbReference>
<protein>
    <submittedName>
        <fullName evidence="12">Expressed protein</fullName>
    </submittedName>
</protein>
<dbReference type="STRING" id="214684.Q5K8T1"/>
<evidence type="ECO:0000313" key="13">
    <source>
        <dbReference type="Proteomes" id="UP000002149"/>
    </source>
</evidence>
<dbReference type="GO" id="GO:0005484">
    <property type="term" value="F:SNAP receptor activity"/>
    <property type="evidence" value="ECO:0000318"/>
    <property type="project" value="GO_Central"/>
</dbReference>
<proteinExistence type="inferred from homology"/>
<dbReference type="AlphaFoldDB" id="Q5K8T1"/>
<keyword evidence="8 11" id="KW-1133">Transmembrane helix</keyword>
<dbReference type="Pfam" id="PF09753">
    <property type="entry name" value="Use1"/>
    <property type="match status" value="1"/>
</dbReference>
<evidence type="ECO:0000256" key="6">
    <source>
        <dbReference type="ARBA" id="ARBA00022892"/>
    </source>
</evidence>
<accession>Q55LY8</accession>
<evidence type="ECO:0000256" key="7">
    <source>
        <dbReference type="ARBA" id="ARBA00022927"/>
    </source>
</evidence>
<evidence type="ECO:0000256" key="11">
    <source>
        <dbReference type="SAM" id="Phobius"/>
    </source>
</evidence>
<keyword evidence="7" id="KW-0653">Protein transport</keyword>
<comment type="similarity">
    <text evidence="2">Belongs to the USE1 family.</text>
</comment>
<dbReference type="GO" id="GO:0015031">
    <property type="term" value="P:protein transport"/>
    <property type="evidence" value="ECO:0007669"/>
    <property type="project" value="UniProtKB-KW"/>
</dbReference>
<dbReference type="GO" id="GO:0031201">
    <property type="term" value="C:SNARE complex"/>
    <property type="evidence" value="ECO:0000318"/>
    <property type="project" value="GO_Central"/>
</dbReference>
<evidence type="ECO:0000256" key="10">
    <source>
        <dbReference type="SAM" id="MobiDB-lite"/>
    </source>
</evidence>
<feature type="compositionally biased region" description="Polar residues" evidence="10">
    <location>
        <begin position="141"/>
        <end position="157"/>
    </location>
</feature>